<dbReference type="OrthoDB" id="9759709at2"/>
<dbReference type="PANTHER" id="PTHR43101">
    <property type="entry name" value="BETA-FRUCTOSIDASE"/>
    <property type="match status" value="1"/>
</dbReference>
<dbReference type="CDD" id="cd18609">
    <property type="entry name" value="GH32-like"/>
    <property type="match status" value="1"/>
</dbReference>
<dbReference type="InterPro" id="IPR023296">
    <property type="entry name" value="Glyco_hydro_beta-prop_sf"/>
</dbReference>
<evidence type="ECO:0000256" key="1">
    <source>
        <dbReference type="ARBA" id="ARBA00009902"/>
    </source>
</evidence>
<evidence type="ECO:0000313" key="7">
    <source>
        <dbReference type="Proteomes" id="UP000243847"/>
    </source>
</evidence>
<dbReference type="AlphaFoldDB" id="A0A173LVM7"/>
<feature type="domain" description="Glycosyl hydrolase family 32 N-terminal" evidence="5">
    <location>
        <begin position="20"/>
        <end position="218"/>
    </location>
</feature>
<evidence type="ECO:0000256" key="2">
    <source>
        <dbReference type="ARBA" id="ARBA00012758"/>
    </source>
</evidence>
<proteinExistence type="inferred from homology"/>
<dbReference type="EC" id="3.2.1.26" evidence="2"/>
<comment type="similarity">
    <text evidence="1">Belongs to the glycosyl hydrolase 32 family.</text>
</comment>
<dbReference type="Proteomes" id="UP000243847">
    <property type="component" value="Chromosome sequence1"/>
</dbReference>
<dbReference type="Pfam" id="PF00251">
    <property type="entry name" value="Glyco_hydro_32N"/>
    <property type="match status" value="1"/>
</dbReference>
<dbReference type="EMBL" id="AP017457">
    <property type="protein sequence ID" value="BAU98899.1"/>
    <property type="molecule type" value="Genomic_DNA"/>
</dbReference>
<gene>
    <name evidence="6" type="ORF">AUMI_13570</name>
</gene>
<name>A0A173LVM7_9MICO</name>
<accession>A0A173LVM7</accession>
<organism evidence="6 7">
    <name type="scientific">Aurantimicrobium minutum</name>
    <dbReference type="NCBI Taxonomy" id="708131"/>
    <lineage>
        <taxon>Bacteria</taxon>
        <taxon>Bacillati</taxon>
        <taxon>Actinomycetota</taxon>
        <taxon>Actinomycetes</taxon>
        <taxon>Micrococcales</taxon>
        <taxon>Microbacteriaceae</taxon>
        <taxon>Aurantimicrobium</taxon>
    </lineage>
</organism>
<dbReference type="PANTHER" id="PTHR43101:SF1">
    <property type="entry name" value="BETA-FRUCTOSIDASE"/>
    <property type="match status" value="1"/>
</dbReference>
<dbReference type="GO" id="GO:0004564">
    <property type="term" value="F:beta-fructofuranosidase activity"/>
    <property type="evidence" value="ECO:0007669"/>
    <property type="project" value="UniProtKB-EC"/>
</dbReference>
<dbReference type="InterPro" id="IPR013148">
    <property type="entry name" value="Glyco_hydro_32_N"/>
</dbReference>
<reference evidence="6 7" key="1">
    <citation type="journal article" date="2016" name="Genome Announc.">
        <title>Complete Genome Sequence of Aurantimicrobium minutum Type Strain KNCT, a Planktonic Ultramicrobacterium Isolated from River Water.</title>
        <authorList>
            <person name="Nakai R."/>
            <person name="Fujisawa T."/>
            <person name="Nakamura Y."/>
            <person name="Nishide H."/>
            <person name="Uchiyama I."/>
            <person name="Baba T."/>
            <person name="Toyoda A."/>
            <person name="Fujiyama A."/>
            <person name="Naganuma T."/>
            <person name="Niki H."/>
        </authorList>
    </citation>
    <scope>NUCLEOTIDE SEQUENCE [LARGE SCALE GENOMIC DNA]</scope>
    <source>
        <strain evidence="6 7">KNC</strain>
    </source>
</reference>
<protein>
    <recommendedName>
        <fullName evidence="2">beta-fructofuranosidase</fullName>
        <ecNumber evidence="2">3.2.1.26</ecNumber>
    </recommendedName>
</protein>
<dbReference type="Gene3D" id="2.115.10.20">
    <property type="entry name" value="Glycosyl hydrolase domain, family 43"/>
    <property type="match status" value="1"/>
</dbReference>
<dbReference type="KEGG" id="amin:AUMI_13570"/>
<dbReference type="InterPro" id="IPR051214">
    <property type="entry name" value="GH32_Enzymes"/>
</dbReference>
<dbReference type="SUPFAM" id="SSF75005">
    <property type="entry name" value="Arabinanase/levansucrase/invertase"/>
    <property type="match status" value="1"/>
</dbReference>
<dbReference type="GO" id="GO:0005975">
    <property type="term" value="P:carbohydrate metabolic process"/>
    <property type="evidence" value="ECO:0007669"/>
    <property type="project" value="InterPro"/>
</dbReference>
<evidence type="ECO:0000256" key="3">
    <source>
        <dbReference type="ARBA" id="ARBA00022801"/>
    </source>
</evidence>
<dbReference type="SMART" id="SM00640">
    <property type="entry name" value="Glyco_32"/>
    <property type="match status" value="1"/>
</dbReference>
<evidence type="ECO:0000313" key="6">
    <source>
        <dbReference type="EMBL" id="BAU98899.1"/>
    </source>
</evidence>
<dbReference type="InterPro" id="IPR001362">
    <property type="entry name" value="Glyco_hydro_32"/>
</dbReference>
<keyword evidence="4 6" id="KW-0326">Glycosidase</keyword>
<evidence type="ECO:0000256" key="4">
    <source>
        <dbReference type="ARBA" id="ARBA00023295"/>
    </source>
</evidence>
<evidence type="ECO:0000259" key="5">
    <source>
        <dbReference type="Pfam" id="PF00251"/>
    </source>
</evidence>
<sequence length="305" mass="34273">MRMISREHEWIWDSWYVVDDETLHAFYLMAPKSLGNPDLRHINARVGHSISQDGYSWTHLPEALGPSHAESFDNQAIWTGSIVKDKNIWHMFYTGINTSTKEKRQALGHAVSDDLTTWKRVSDSPILSAAAPYALLGNESDGAEHFRDPWVFFHNNSWHMLITASDEDGWGTVAHATSPDLETWQLKEPLIADSQFRQCEVTETIQIDGEWFLFFCMGPRDVERPGIAQGFGTYCVPAAGPLGPFDLDRTTLIADEIYAARVVEFKGEWLLLGFVDTGNPGGFTGVICDPIKLERSSEGLINRVS</sequence>
<keyword evidence="3" id="KW-0378">Hydrolase</keyword>